<dbReference type="SUPFAM" id="SSF48008">
    <property type="entry name" value="GntR ligand-binding domain-like"/>
    <property type="match status" value="1"/>
</dbReference>
<reference evidence="5" key="1">
    <citation type="submission" date="2021-06" db="EMBL/GenBank/DDBJ databases">
        <title>Description of novel taxa of the family Lachnospiraceae.</title>
        <authorList>
            <person name="Chaplin A.V."/>
            <person name="Sokolova S.R."/>
            <person name="Pikina A.P."/>
            <person name="Korzhanova M."/>
            <person name="Belova V."/>
            <person name="Korostin D."/>
            <person name="Efimov B.A."/>
        </authorList>
    </citation>
    <scope>NUCLEOTIDE SEQUENCE</scope>
    <source>
        <strain evidence="5">ASD5720</strain>
    </source>
</reference>
<evidence type="ECO:0000256" key="1">
    <source>
        <dbReference type="ARBA" id="ARBA00023015"/>
    </source>
</evidence>
<dbReference type="GO" id="GO:0003677">
    <property type="term" value="F:DNA binding"/>
    <property type="evidence" value="ECO:0007669"/>
    <property type="project" value="UniProtKB-KW"/>
</dbReference>
<dbReference type="InterPro" id="IPR036388">
    <property type="entry name" value="WH-like_DNA-bd_sf"/>
</dbReference>
<dbReference type="InterPro" id="IPR000524">
    <property type="entry name" value="Tscrpt_reg_HTH_GntR"/>
</dbReference>
<feature type="domain" description="HTH gntR-type" evidence="4">
    <location>
        <begin position="14"/>
        <end position="81"/>
    </location>
</feature>
<proteinExistence type="predicted"/>
<organism evidence="5 6">
    <name type="scientific">Diplocloster agilis</name>
    <dbReference type="NCBI Taxonomy" id="2850323"/>
    <lineage>
        <taxon>Bacteria</taxon>
        <taxon>Bacillati</taxon>
        <taxon>Bacillota</taxon>
        <taxon>Clostridia</taxon>
        <taxon>Lachnospirales</taxon>
        <taxon>Lachnospiraceae</taxon>
        <taxon>Diplocloster</taxon>
    </lineage>
</organism>
<dbReference type="Pfam" id="PF00392">
    <property type="entry name" value="GntR"/>
    <property type="match status" value="1"/>
</dbReference>
<name>A0A949NF04_9FIRM</name>
<keyword evidence="3" id="KW-0804">Transcription</keyword>
<dbReference type="InterPro" id="IPR011711">
    <property type="entry name" value="GntR_C"/>
</dbReference>
<dbReference type="InterPro" id="IPR036390">
    <property type="entry name" value="WH_DNA-bd_sf"/>
</dbReference>
<dbReference type="SUPFAM" id="SSF46785">
    <property type="entry name" value="Winged helix' DNA-binding domain"/>
    <property type="match status" value="1"/>
</dbReference>
<dbReference type="Proteomes" id="UP000712157">
    <property type="component" value="Unassembled WGS sequence"/>
</dbReference>
<dbReference type="InterPro" id="IPR008920">
    <property type="entry name" value="TF_FadR/GntR_C"/>
</dbReference>
<sequence>MELTNANSRLDICRSTSERVCEILRQAVWDHTLTAGERLVEAKLAKTLNISITPLRQAFILLTKEGLLTSFPYKGTYVTYITKEYCQDVLFVRKQLEPAVCQAAFSKITAQDIKYLKGLCRQSDYYYEKGDKLEAIHFDILFHEFFFDRAGSALMLEMWNILKNRVIAVQSYTKMREVEKGYVTARHGGIIEALEKQDREAAIRCLVEHLETSTLNYNFPSEDEVEYR</sequence>
<dbReference type="PANTHER" id="PTHR43537">
    <property type="entry name" value="TRANSCRIPTIONAL REGULATOR, GNTR FAMILY"/>
    <property type="match status" value="1"/>
</dbReference>
<dbReference type="AlphaFoldDB" id="A0A949NF04"/>
<dbReference type="SMART" id="SM00895">
    <property type="entry name" value="FCD"/>
    <property type="match status" value="1"/>
</dbReference>
<dbReference type="EMBL" id="JAHQCW010000025">
    <property type="protein sequence ID" value="MBU9737836.1"/>
    <property type="molecule type" value="Genomic_DNA"/>
</dbReference>
<dbReference type="Gene3D" id="1.10.10.10">
    <property type="entry name" value="Winged helix-like DNA-binding domain superfamily/Winged helix DNA-binding domain"/>
    <property type="match status" value="1"/>
</dbReference>
<dbReference type="RefSeq" id="WP_238722238.1">
    <property type="nucleotide sequence ID" value="NZ_JAHQCW010000025.1"/>
</dbReference>
<dbReference type="SMART" id="SM00345">
    <property type="entry name" value="HTH_GNTR"/>
    <property type="match status" value="1"/>
</dbReference>
<keyword evidence="2" id="KW-0238">DNA-binding</keyword>
<dbReference type="PANTHER" id="PTHR43537:SF24">
    <property type="entry name" value="GLUCONATE OPERON TRANSCRIPTIONAL REPRESSOR"/>
    <property type="match status" value="1"/>
</dbReference>
<keyword evidence="6" id="KW-1185">Reference proteome</keyword>
<evidence type="ECO:0000313" key="6">
    <source>
        <dbReference type="Proteomes" id="UP000712157"/>
    </source>
</evidence>
<accession>A0A949NF04</accession>
<evidence type="ECO:0000256" key="3">
    <source>
        <dbReference type="ARBA" id="ARBA00023163"/>
    </source>
</evidence>
<dbReference type="PROSITE" id="PS50949">
    <property type="entry name" value="HTH_GNTR"/>
    <property type="match status" value="1"/>
</dbReference>
<dbReference type="Gene3D" id="1.20.120.530">
    <property type="entry name" value="GntR ligand-binding domain-like"/>
    <property type="match status" value="1"/>
</dbReference>
<dbReference type="Pfam" id="PF07729">
    <property type="entry name" value="FCD"/>
    <property type="match status" value="1"/>
</dbReference>
<evidence type="ECO:0000256" key="2">
    <source>
        <dbReference type="ARBA" id="ARBA00023125"/>
    </source>
</evidence>
<protein>
    <submittedName>
        <fullName evidence="5">GntR family transcriptional regulator</fullName>
    </submittedName>
</protein>
<gene>
    <name evidence="5" type="ORF">KTH89_14915</name>
</gene>
<dbReference type="GO" id="GO:0003700">
    <property type="term" value="F:DNA-binding transcription factor activity"/>
    <property type="evidence" value="ECO:0007669"/>
    <property type="project" value="InterPro"/>
</dbReference>
<evidence type="ECO:0000259" key="4">
    <source>
        <dbReference type="PROSITE" id="PS50949"/>
    </source>
</evidence>
<keyword evidence="1" id="KW-0805">Transcription regulation</keyword>
<evidence type="ECO:0000313" key="5">
    <source>
        <dbReference type="EMBL" id="MBU9737836.1"/>
    </source>
</evidence>
<dbReference type="CDD" id="cd07377">
    <property type="entry name" value="WHTH_GntR"/>
    <property type="match status" value="1"/>
</dbReference>
<comment type="caution">
    <text evidence="5">The sequence shown here is derived from an EMBL/GenBank/DDBJ whole genome shotgun (WGS) entry which is preliminary data.</text>
</comment>